<dbReference type="PANTHER" id="PTHR33112">
    <property type="entry name" value="DOMAIN PROTEIN, PUTATIVE-RELATED"/>
    <property type="match status" value="1"/>
</dbReference>
<dbReference type="Proteomes" id="UP001324427">
    <property type="component" value="Unassembled WGS sequence"/>
</dbReference>
<organism evidence="2 3">
    <name type="scientific">Oleoguttula mirabilis</name>
    <dbReference type="NCBI Taxonomy" id="1507867"/>
    <lineage>
        <taxon>Eukaryota</taxon>
        <taxon>Fungi</taxon>
        <taxon>Dikarya</taxon>
        <taxon>Ascomycota</taxon>
        <taxon>Pezizomycotina</taxon>
        <taxon>Dothideomycetes</taxon>
        <taxon>Dothideomycetidae</taxon>
        <taxon>Mycosphaerellales</taxon>
        <taxon>Teratosphaeriaceae</taxon>
        <taxon>Oleoguttula</taxon>
    </lineage>
</organism>
<evidence type="ECO:0000313" key="2">
    <source>
        <dbReference type="EMBL" id="KAK4546809.1"/>
    </source>
</evidence>
<dbReference type="AlphaFoldDB" id="A0AAV9JNU4"/>
<accession>A0AAV9JNU4</accession>
<evidence type="ECO:0000313" key="3">
    <source>
        <dbReference type="Proteomes" id="UP001324427"/>
    </source>
</evidence>
<reference evidence="2 3" key="1">
    <citation type="submission" date="2021-11" db="EMBL/GenBank/DDBJ databases">
        <title>Black yeast isolated from Biological Soil Crust.</title>
        <authorList>
            <person name="Kurbessoian T."/>
        </authorList>
    </citation>
    <scope>NUCLEOTIDE SEQUENCE [LARGE SCALE GENOMIC DNA]</scope>
    <source>
        <strain evidence="2 3">CCFEE 5522</strain>
    </source>
</reference>
<feature type="domain" description="Heterokaryon incompatibility" evidence="1">
    <location>
        <begin position="1"/>
        <end position="104"/>
    </location>
</feature>
<evidence type="ECO:0000259" key="1">
    <source>
        <dbReference type="Pfam" id="PF06985"/>
    </source>
</evidence>
<dbReference type="PANTHER" id="PTHR33112:SF12">
    <property type="entry name" value="HETEROKARYON INCOMPATIBILITY DOMAIN-CONTAINING PROTEIN"/>
    <property type="match status" value="1"/>
</dbReference>
<dbReference type="Pfam" id="PF06985">
    <property type="entry name" value="HET"/>
    <property type="match status" value="1"/>
</dbReference>
<keyword evidence="3" id="KW-1185">Reference proteome</keyword>
<comment type="caution">
    <text evidence="2">The sequence shown here is derived from an EMBL/GenBank/DDBJ whole genome shotgun (WGS) entry which is preliminary data.</text>
</comment>
<name>A0AAV9JNU4_9PEZI</name>
<gene>
    <name evidence="2" type="ORF">LTR36_001541</name>
</gene>
<dbReference type="EMBL" id="JAVFHQ010000013">
    <property type="protein sequence ID" value="KAK4546809.1"/>
    <property type="molecule type" value="Genomic_DNA"/>
</dbReference>
<protein>
    <recommendedName>
        <fullName evidence="1">Heterokaryon incompatibility domain-containing protein</fullName>
    </recommendedName>
</protein>
<dbReference type="InterPro" id="IPR010730">
    <property type="entry name" value="HET"/>
</dbReference>
<proteinExistence type="predicted"/>
<sequence length="513" mass="58322">MEVTRQMGVQYLWIDDLCIQDCEEGSYSDQIKDMHRVYGNAQFAIIAAQGTATEGLAGVRPRETSARVINGVEVNDTLAFVNSRPLPKSIAKSPWVTRGWCLQEQLLSKRFLVFWDNQVYWQCSKTMEFEDMPLSMKPDYVKTLSKRARQSENTIDTTTPVMKHSRLPFGVRGLGIDLGSAHMDGSSSWTHSTMEQGKLGTIVVRTPLFREYTSIVNLYTSRTLTRDDDALNAVDGLLSLISIGLATPMLYGLPECLLDTALLWYADQPLRRRCRGTIPSWSWAGWKEGRIAYQASTEFEPRSRKLVPSTTDHQEDVKPFVVWWKAGEESESGSAAVLVNETGAGVKTDSRTRPHDWRYMEKVLDYIEPQAGRTPSQVPHPLGPMYLQFGTMCCLDIVDDLGDNGDLIEQRTQYCAGRIYTDSQKPISSLKSSARPRKERLALVVLSEAQYFSSGQLNERLSLYEYEFKYLLYNVLLVLLNRTTGVASRLGIGKVYKRHWNSHIPEWRMIRLR</sequence>